<dbReference type="SMART" id="SM01230">
    <property type="entry name" value="Gln-synt_C"/>
    <property type="match status" value="1"/>
</dbReference>
<dbReference type="OrthoDB" id="9807095at2"/>
<dbReference type="GO" id="GO:0006542">
    <property type="term" value="P:glutamine biosynthetic process"/>
    <property type="evidence" value="ECO:0007669"/>
    <property type="project" value="InterPro"/>
</dbReference>
<dbReference type="SUPFAM" id="SSF54368">
    <property type="entry name" value="Glutamine synthetase, N-terminal domain"/>
    <property type="match status" value="1"/>
</dbReference>
<dbReference type="STRING" id="469383.Cwoe_4406"/>
<evidence type="ECO:0000313" key="6">
    <source>
        <dbReference type="EMBL" id="ADB52820.1"/>
    </source>
</evidence>
<gene>
    <name evidence="6" type="ordered locus">Cwoe_4406</name>
</gene>
<dbReference type="Proteomes" id="UP000008229">
    <property type="component" value="Chromosome"/>
</dbReference>
<evidence type="ECO:0000256" key="2">
    <source>
        <dbReference type="ARBA" id="ARBA00022598"/>
    </source>
</evidence>
<dbReference type="HOGENOM" id="CLU_017290_0_3_11"/>
<name>D3F7S6_CONWI</name>
<dbReference type="PROSITE" id="PS51987">
    <property type="entry name" value="GS_CATALYTIC"/>
    <property type="match status" value="1"/>
</dbReference>
<dbReference type="EC" id="6.3.1.2" evidence="6"/>
<dbReference type="InterPro" id="IPR008146">
    <property type="entry name" value="Gln_synth_cat_dom"/>
</dbReference>
<dbReference type="InterPro" id="IPR036651">
    <property type="entry name" value="Gln_synt_N_sf"/>
</dbReference>
<evidence type="ECO:0000313" key="7">
    <source>
        <dbReference type="Proteomes" id="UP000008229"/>
    </source>
</evidence>
<dbReference type="AlphaFoldDB" id="D3F7S6"/>
<dbReference type="PANTHER" id="PTHR43785:SF12">
    <property type="entry name" value="TYPE-1 GLUTAMINE SYNTHETASE 2"/>
    <property type="match status" value="1"/>
</dbReference>
<reference evidence="6 7" key="1">
    <citation type="journal article" date="2010" name="Stand. Genomic Sci.">
        <title>Complete genome sequence of Conexibacter woesei type strain (ID131577).</title>
        <authorList>
            <person name="Pukall R."/>
            <person name="Lapidus A."/>
            <person name="Glavina Del Rio T."/>
            <person name="Copeland A."/>
            <person name="Tice H."/>
            <person name="Cheng J.-F."/>
            <person name="Lucas S."/>
            <person name="Chen F."/>
            <person name="Nolan M."/>
            <person name="Bruce D."/>
            <person name="Goodwin L."/>
            <person name="Pitluck S."/>
            <person name="Mavromatis K."/>
            <person name="Ivanova N."/>
            <person name="Ovchinnikova G."/>
            <person name="Pati A."/>
            <person name="Chen A."/>
            <person name="Palaniappan K."/>
            <person name="Land M."/>
            <person name="Hauser L."/>
            <person name="Chang Y.-J."/>
            <person name="Jeffries C.D."/>
            <person name="Chain P."/>
            <person name="Meincke L."/>
            <person name="Sims D."/>
            <person name="Brettin T."/>
            <person name="Detter J.C."/>
            <person name="Rohde M."/>
            <person name="Goeker M."/>
            <person name="Bristow J."/>
            <person name="Eisen J.A."/>
            <person name="Markowitz V."/>
            <person name="Kyrpides N.C."/>
            <person name="Klenk H.-P."/>
            <person name="Hugenholtz P."/>
        </authorList>
    </citation>
    <scope>NUCLEOTIDE SEQUENCE [LARGE SCALE GENOMIC DNA]</scope>
    <source>
        <strain evidence="7">DSM 14684 / CIP 108061 / JCM 11494 / NBRC 100937 / ID131577</strain>
    </source>
</reference>
<dbReference type="SUPFAM" id="SSF55931">
    <property type="entry name" value="Glutamine synthetase/guanido kinase"/>
    <property type="match status" value="1"/>
</dbReference>
<accession>D3F7S6</accession>
<organism evidence="6 7">
    <name type="scientific">Conexibacter woesei (strain DSM 14684 / CCUG 47730 / CIP 108061 / JCM 11494 / NBRC 100937 / ID131577)</name>
    <dbReference type="NCBI Taxonomy" id="469383"/>
    <lineage>
        <taxon>Bacteria</taxon>
        <taxon>Bacillati</taxon>
        <taxon>Actinomycetota</taxon>
        <taxon>Thermoleophilia</taxon>
        <taxon>Solirubrobacterales</taxon>
        <taxon>Conexibacteraceae</taxon>
        <taxon>Conexibacter</taxon>
    </lineage>
</organism>
<reference evidence="7" key="2">
    <citation type="submission" date="2010-01" db="EMBL/GenBank/DDBJ databases">
        <title>The complete genome of Conexibacter woesei DSM 14684.</title>
        <authorList>
            <consortium name="US DOE Joint Genome Institute (JGI-PGF)"/>
            <person name="Lucas S."/>
            <person name="Copeland A."/>
            <person name="Lapidus A."/>
            <person name="Glavina del Rio T."/>
            <person name="Dalin E."/>
            <person name="Tice H."/>
            <person name="Bruce D."/>
            <person name="Goodwin L."/>
            <person name="Pitluck S."/>
            <person name="Kyrpides N."/>
            <person name="Mavromatis K."/>
            <person name="Ivanova N."/>
            <person name="Mikhailova N."/>
            <person name="Chertkov O."/>
            <person name="Brettin T."/>
            <person name="Detter J.C."/>
            <person name="Han C."/>
            <person name="Larimer F."/>
            <person name="Land M."/>
            <person name="Hauser L."/>
            <person name="Markowitz V."/>
            <person name="Cheng J.-F."/>
            <person name="Hugenholtz P."/>
            <person name="Woyke T."/>
            <person name="Wu D."/>
            <person name="Pukall R."/>
            <person name="Steenblock K."/>
            <person name="Schneider S."/>
            <person name="Klenk H.-P."/>
            <person name="Eisen J.A."/>
        </authorList>
    </citation>
    <scope>NUCLEOTIDE SEQUENCE [LARGE SCALE GENOMIC DNA]</scope>
    <source>
        <strain evidence="7">DSM 14684 / CIP 108061 / JCM 11494 / NBRC 100937 / ID131577</strain>
    </source>
</reference>
<comment type="similarity">
    <text evidence="1 3 4">Belongs to the glutamine synthetase family.</text>
</comment>
<dbReference type="RefSeq" id="WP_012935871.1">
    <property type="nucleotide sequence ID" value="NC_013739.1"/>
</dbReference>
<sequence>MTGAHGAAERPLGRLSADDLLSGEFDTVILATADIQGRLVGKRLSPAAFVDKVLTGIHVCTCTLAWDMDQALDGITLDYAGIHTGWHDFVVRPDVSTLRVAGWAPRTAICLGDAVDDAGELIPIAPRTILRRQLEALRERGLAASASTELEFFIYRDTYEAARRGDYRELVPTTSRHADYSIQETEDLEYFFGPLRGALAASGLPVEMSQGEWGLGQWEMNLTHDEPLAMADAHVLFKLGVKTMGSRAGLATTFMARPTTDAGIGSSCHVHVSLRDEDGTAIYHDADDPQGISDRIRHSIGGVLERAPELMLWYAPTINSYRRTASEDFAGRGATWGFDNRTVTCRVVAGSPAAARLEYRVPGADVNPYLTLAAVLASVADGLDRAVDPGPATVGSSYDLDVEPLPATLEKATDRWESSAFVARAFGADVQVHYGELARHEWRRFNQEVTDWERRRYFEGI</sequence>
<dbReference type="eggNOG" id="COG0174">
    <property type="taxonomic scope" value="Bacteria"/>
</dbReference>
<dbReference type="PANTHER" id="PTHR43785">
    <property type="entry name" value="GAMMA-GLUTAMYLPUTRESCINE SYNTHETASE"/>
    <property type="match status" value="1"/>
</dbReference>
<dbReference type="Pfam" id="PF00120">
    <property type="entry name" value="Gln-synt_C"/>
    <property type="match status" value="1"/>
</dbReference>
<keyword evidence="2 6" id="KW-0436">Ligase</keyword>
<evidence type="ECO:0000256" key="1">
    <source>
        <dbReference type="ARBA" id="ARBA00009897"/>
    </source>
</evidence>
<protein>
    <submittedName>
        <fullName evidence="6">Glutamate--ammonia ligase</fullName>
        <ecNumber evidence="6">6.3.1.2</ecNumber>
    </submittedName>
</protein>
<proteinExistence type="inferred from homology"/>
<feature type="domain" description="GS catalytic" evidence="5">
    <location>
        <begin position="126"/>
        <end position="461"/>
    </location>
</feature>
<dbReference type="InterPro" id="IPR014746">
    <property type="entry name" value="Gln_synth/guanido_kin_cat_dom"/>
</dbReference>
<dbReference type="Gene3D" id="3.30.590.10">
    <property type="entry name" value="Glutamine synthetase/guanido kinase, catalytic domain"/>
    <property type="match status" value="1"/>
</dbReference>
<dbReference type="GO" id="GO:0004356">
    <property type="term" value="F:glutamine synthetase activity"/>
    <property type="evidence" value="ECO:0007669"/>
    <property type="project" value="UniProtKB-EC"/>
</dbReference>
<evidence type="ECO:0000256" key="4">
    <source>
        <dbReference type="RuleBase" id="RU000384"/>
    </source>
</evidence>
<dbReference type="EMBL" id="CP001854">
    <property type="protein sequence ID" value="ADB52820.1"/>
    <property type="molecule type" value="Genomic_DNA"/>
</dbReference>
<keyword evidence="7" id="KW-1185">Reference proteome</keyword>
<evidence type="ECO:0000259" key="5">
    <source>
        <dbReference type="PROSITE" id="PS51987"/>
    </source>
</evidence>
<dbReference type="KEGG" id="cwo:Cwoe_4406"/>
<evidence type="ECO:0000256" key="3">
    <source>
        <dbReference type="PROSITE-ProRule" id="PRU01331"/>
    </source>
</evidence>